<dbReference type="Proteomes" id="UP000070544">
    <property type="component" value="Unassembled WGS sequence"/>
</dbReference>
<organism evidence="1 2">
    <name type="scientific">Gonapodya prolifera (strain JEL478)</name>
    <name type="common">Monoblepharis prolifera</name>
    <dbReference type="NCBI Taxonomy" id="1344416"/>
    <lineage>
        <taxon>Eukaryota</taxon>
        <taxon>Fungi</taxon>
        <taxon>Fungi incertae sedis</taxon>
        <taxon>Chytridiomycota</taxon>
        <taxon>Chytridiomycota incertae sedis</taxon>
        <taxon>Monoblepharidomycetes</taxon>
        <taxon>Monoblepharidales</taxon>
        <taxon>Gonapodyaceae</taxon>
        <taxon>Gonapodya</taxon>
    </lineage>
</organism>
<gene>
    <name evidence="1" type="ORF">M427DRAFT_61954</name>
</gene>
<dbReference type="OrthoDB" id="10264707at2759"/>
<keyword evidence="2" id="KW-1185">Reference proteome</keyword>
<dbReference type="STRING" id="1344416.A0A139A1I4"/>
<dbReference type="Gene3D" id="3.40.630.30">
    <property type="match status" value="1"/>
</dbReference>
<sequence length="109" mass="12175">MSSAYGVITRPSATVDLSTILPVHASLRELLNLEIRDGETYPQETELDPQRFSAYFLSYDAFAARDASSGELLGCFYIKPKFPGRCSHICSAGFLSMPAHRNRLGWEEQ</sequence>
<name>A0A139A1I4_GONPJ</name>
<evidence type="ECO:0000313" key="1">
    <source>
        <dbReference type="EMBL" id="KXS10594.1"/>
    </source>
</evidence>
<dbReference type="GO" id="GO:0005634">
    <property type="term" value="C:nucleus"/>
    <property type="evidence" value="ECO:0007669"/>
    <property type="project" value="TreeGrafter"/>
</dbReference>
<accession>A0A139A1I4</accession>
<dbReference type="AlphaFoldDB" id="A0A139A1I4"/>
<protein>
    <recommendedName>
        <fullName evidence="3">N-acetyltransferase domain-containing protein</fullName>
    </recommendedName>
</protein>
<dbReference type="PANTHER" id="PTHR43138">
    <property type="entry name" value="ACETYLTRANSFERASE, GNAT FAMILY"/>
    <property type="match status" value="1"/>
</dbReference>
<reference evidence="1 2" key="1">
    <citation type="journal article" date="2015" name="Genome Biol. Evol.">
        <title>Phylogenomic analyses indicate that early fungi evolved digesting cell walls of algal ancestors of land plants.</title>
        <authorList>
            <person name="Chang Y."/>
            <person name="Wang S."/>
            <person name="Sekimoto S."/>
            <person name="Aerts A.L."/>
            <person name="Choi C."/>
            <person name="Clum A."/>
            <person name="LaButti K.M."/>
            <person name="Lindquist E.A."/>
            <person name="Yee Ngan C."/>
            <person name="Ohm R.A."/>
            <person name="Salamov A.A."/>
            <person name="Grigoriev I.V."/>
            <person name="Spatafora J.W."/>
            <person name="Berbee M.L."/>
        </authorList>
    </citation>
    <scope>NUCLEOTIDE SEQUENCE [LARGE SCALE GENOMIC DNA]</scope>
    <source>
        <strain evidence="1 2">JEL478</strain>
    </source>
</reference>
<dbReference type="PANTHER" id="PTHR43138:SF1">
    <property type="entry name" value="N-ACETYLTRANSFERASE ACA1"/>
    <property type="match status" value="1"/>
</dbReference>
<dbReference type="InterPro" id="IPR052742">
    <property type="entry name" value="Mito_N-acetyltransferase"/>
</dbReference>
<evidence type="ECO:0008006" key="3">
    <source>
        <dbReference type="Google" id="ProtNLM"/>
    </source>
</evidence>
<evidence type="ECO:0000313" key="2">
    <source>
        <dbReference type="Proteomes" id="UP000070544"/>
    </source>
</evidence>
<dbReference type="EMBL" id="KQ965820">
    <property type="protein sequence ID" value="KXS10594.1"/>
    <property type="molecule type" value="Genomic_DNA"/>
</dbReference>
<proteinExistence type="predicted"/>